<comment type="caution">
    <text evidence="2">The sequence shown here is derived from an EMBL/GenBank/DDBJ whole genome shotgun (WGS) entry which is preliminary data.</text>
</comment>
<dbReference type="Proteomes" id="UP001180020">
    <property type="component" value="Unassembled WGS sequence"/>
</dbReference>
<keyword evidence="3" id="KW-1185">Reference proteome</keyword>
<reference evidence="2" key="2">
    <citation type="submission" date="2023-06" db="EMBL/GenBank/DDBJ databases">
        <authorList>
            <person name="Ma L."/>
            <person name="Liu K.-W."/>
            <person name="Li Z."/>
            <person name="Hsiao Y.-Y."/>
            <person name="Qi Y."/>
            <person name="Fu T."/>
            <person name="Tang G."/>
            <person name="Zhang D."/>
            <person name="Sun W.-H."/>
            <person name="Liu D.-K."/>
            <person name="Li Y."/>
            <person name="Chen G.-Z."/>
            <person name="Liu X.-D."/>
            <person name="Liao X.-Y."/>
            <person name="Jiang Y.-T."/>
            <person name="Yu X."/>
            <person name="Hao Y."/>
            <person name="Huang J."/>
            <person name="Zhao X.-W."/>
            <person name="Ke S."/>
            <person name="Chen Y.-Y."/>
            <person name="Wu W.-L."/>
            <person name="Hsu J.-L."/>
            <person name="Lin Y.-F."/>
            <person name="Huang M.-D."/>
            <person name="Li C.-Y."/>
            <person name="Huang L."/>
            <person name="Wang Z.-W."/>
            <person name="Zhao X."/>
            <person name="Zhong W.-Y."/>
            <person name="Peng D.-H."/>
            <person name="Ahmad S."/>
            <person name="Lan S."/>
            <person name="Zhang J.-S."/>
            <person name="Tsai W.-C."/>
            <person name="Van De Peer Y."/>
            <person name="Liu Z.-J."/>
        </authorList>
    </citation>
    <scope>NUCLEOTIDE SEQUENCE</scope>
    <source>
        <strain evidence="2">CP</strain>
        <tissue evidence="2">Leaves</tissue>
    </source>
</reference>
<reference evidence="2" key="1">
    <citation type="journal article" date="2023" name="Nat. Commun.">
        <title>Diploid and tetraploid genomes of Acorus and the evolution of monocots.</title>
        <authorList>
            <person name="Ma L."/>
            <person name="Liu K.W."/>
            <person name="Li Z."/>
            <person name="Hsiao Y.Y."/>
            <person name="Qi Y."/>
            <person name="Fu T."/>
            <person name="Tang G.D."/>
            <person name="Zhang D."/>
            <person name="Sun W.H."/>
            <person name="Liu D.K."/>
            <person name="Li Y."/>
            <person name="Chen G.Z."/>
            <person name="Liu X.D."/>
            <person name="Liao X.Y."/>
            <person name="Jiang Y.T."/>
            <person name="Yu X."/>
            <person name="Hao Y."/>
            <person name="Huang J."/>
            <person name="Zhao X.W."/>
            <person name="Ke S."/>
            <person name="Chen Y.Y."/>
            <person name="Wu W.L."/>
            <person name="Hsu J.L."/>
            <person name="Lin Y.F."/>
            <person name="Huang M.D."/>
            <person name="Li C.Y."/>
            <person name="Huang L."/>
            <person name="Wang Z.W."/>
            <person name="Zhao X."/>
            <person name="Zhong W.Y."/>
            <person name="Peng D.H."/>
            <person name="Ahmad S."/>
            <person name="Lan S."/>
            <person name="Zhang J.S."/>
            <person name="Tsai W.C."/>
            <person name="Van de Peer Y."/>
            <person name="Liu Z.J."/>
        </authorList>
    </citation>
    <scope>NUCLEOTIDE SEQUENCE</scope>
    <source>
        <strain evidence="2">CP</strain>
    </source>
</reference>
<organism evidence="2 3">
    <name type="scientific">Acorus calamus</name>
    <name type="common">Sweet flag</name>
    <dbReference type="NCBI Taxonomy" id="4465"/>
    <lineage>
        <taxon>Eukaryota</taxon>
        <taxon>Viridiplantae</taxon>
        <taxon>Streptophyta</taxon>
        <taxon>Embryophyta</taxon>
        <taxon>Tracheophyta</taxon>
        <taxon>Spermatophyta</taxon>
        <taxon>Magnoliopsida</taxon>
        <taxon>Liliopsida</taxon>
        <taxon>Acoraceae</taxon>
        <taxon>Acorus</taxon>
    </lineage>
</organism>
<keyword evidence="1" id="KW-1133">Transmembrane helix</keyword>
<accession>A0AAV9CE73</accession>
<proteinExistence type="predicted"/>
<keyword evidence="1" id="KW-0812">Transmembrane</keyword>
<name>A0AAV9CE73_ACOCL</name>
<evidence type="ECO:0000256" key="1">
    <source>
        <dbReference type="SAM" id="Phobius"/>
    </source>
</evidence>
<dbReference type="EMBL" id="JAUJYO010000019">
    <property type="protein sequence ID" value="KAK1287175.1"/>
    <property type="molecule type" value="Genomic_DNA"/>
</dbReference>
<protein>
    <submittedName>
        <fullName evidence="2">Uncharacterized protein</fullName>
    </submittedName>
</protein>
<gene>
    <name evidence="2" type="ORF">QJS10_CPB19g00312</name>
</gene>
<feature type="transmembrane region" description="Helical" evidence="1">
    <location>
        <begin position="29"/>
        <end position="52"/>
    </location>
</feature>
<sequence>MVDPGLESTKKSEIFWATKQRTLPTAFKLYTVIYTVLIGGVQGGLYSMVCLLV</sequence>
<evidence type="ECO:0000313" key="2">
    <source>
        <dbReference type="EMBL" id="KAK1287175.1"/>
    </source>
</evidence>
<dbReference type="AlphaFoldDB" id="A0AAV9CE73"/>
<evidence type="ECO:0000313" key="3">
    <source>
        <dbReference type="Proteomes" id="UP001180020"/>
    </source>
</evidence>
<keyword evidence="1" id="KW-0472">Membrane</keyword>